<accession>A0A6A6B7V1</accession>
<proteinExistence type="predicted"/>
<dbReference type="GeneID" id="54298244"/>
<name>A0A6A6B7V1_9PEZI</name>
<sequence length="98" mass="11264">MRYGARALLGGVFGCACARYDKAIWMSVDWKESEIRVQMNRRRGKEMGKRWKKRQGQIVHVWTVSGQGAMVLQIYSVMFHRQIEARCVREGSGSGLMP</sequence>
<dbReference type="Proteomes" id="UP000799438">
    <property type="component" value="Unassembled WGS sequence"/>
</dbReference>
<evidence type="ECO:0000313" key="1">
    <source>
        <dbReference type="EMBL" id="KAF2140160.1"/>
    </source>
</evidence>
<gene>
    <name evidence="1" type="ORF">K452DRAFT_288925</name>
</gene>
<keyword evidence="2" id="KW-1185">Reference proteome</keyword>
<dbReference type="RefSeq" id="XP_033395873.1">
    <property type="nucleotide sequence ID" value="XM_033540748.1"/>
</dbReference>
<dbReference type="PROSITE" id="PS51257">
    <property type="entry name" value="PROKAR_LIPOPROTEIN"/>
    <property type="match status" value="1"/>
</dbReference>
<reference evidence="1" key="1">
    <citation type="journal article" date="2020" name="Stud. Mycol.">
        <title>101 Dothideomycetes genomes: a test case for predicting lifestyles and emergence of pathogens.</title>
        <authorList>
            <person name="Haridas S."/>
            <person name="Albert R."/>
            <person name="Binder M."/>
            <person name="Bloem J."/>
            <person name="Labutti K."/>
            <person name="Salamov A."/>
            <person name="Andreopoulos B."/>
            <person name="Baker S."/>
            <person name="Barry K."/>
            <person name="Bills G."/>
            <person name="Bluhm B."/>
            <person name="Cannon C."/>
            <person name="Castanera R."/>
            <person name="Culley D."/>
            <person name="Daum C."/>
            <person name="Ezra D."/>
            <person name="Gonzalez J."/>
            <person name="Henrissat B."/>
            <person name="Kuo A."/>
            <person name="Liang C."/>
            <person name="Lipzen A."/>
            <person name="Lutzoni F."/>
            <person name="Magnuson J."/>
            <person name="Mondo S."/>
            <person name="Nolan M."/>
            <person name="Ohm R."/>
            <person name="Pangilinan J."/>
            <person name="Park H.-J."/>
            <person name="Ramirez L."/>
            <person name="Alfaro M."/>
            <person name="Sun H."/>
            <person name="Tritt A."/>
            <person name="Yoshinaga Y."/>
            <person name="Zwiers L.-H."/>
            <person name="Turgeon B."/>
            <person name="Goodwin S."/>
            <person name="Spatafora J."/>
            <person name="Crous P."/>
            <person name="Grigoriev I."/>
        </authorList>
    </citation>
    <scope>NUCLEOTIDE SEQUENCE</scope>
    <source>
        <strain evidence="1">CBS 121167</strain>
    </source>
</reference>
<dbReference type="AlphaFoldDB" id="A0A6A6B7V1"/>
<protein>
    <submittedName>
        <fullName evidence="1">Uncharacterized protein</fullName>
    </submittedName>
</protein>
<evidence type="ECO:0000313" key="2">
    <source>
        <dbReference type="Proteomes" id="UP000799438"/>
    </source>
</evidence>
<dbReference type="EMBL" id="ML995490">
    <property type="protein sequence ID" value="KAF2140160.1"/>
    <property type="molecule type" value="Genomic_DNA"/>
</dbReference>
<organism evidence="1 2">
    <name type="scientific">Aplosporella prunicola CBS 121167</name>
    <dbReference type="NCBI Taxonomy" id="1176127"/>
    <lineage>
        <taxon>Eukaryota</taxon>
        <taxon>Fungi</taxon>
        <taxon>Dikarya</taxon>
        <taxon>Ascomycota</taxon>
        <taxon>Pezizomycotina</taxon>
        <taxon>Dothideomycetes</taxon>
        <taxon>Dothideomycetes incertae sedis</taxon>
        <taxon>Botryosphaeriales</taxon>
        <taxon>Aplosporellaceae</taxon>
        <taxon>Aplosporella</taxon>
    </lineage>
</organism>